<reference evidence="1" key="1">
    <citation type="submission" date="2019-10" db="EMBL/GenBank/DDBJ databases">
        <title>Draft genome sequence of Panacibacter sp. KCS-6.</title>
        <authorList>
            <person name="Yim K.J."/>
        </authorList>
    </citation>
    <scope>NUCLEOTIDE SEQUENCE</scope>
    <source>
        <strain evidence="1">KCS-6</strain>
    </source>
</reference>
<accession>A0A8J8JVL1</accession>
<name>A0A8J8JVL1_9BACT</name>
<proteinExistence type="predicted"/>
<sequence>MNNLITRNHGQHYTTDFLSWTDGVDAMLKPSEDAMLPNVLVHTARFTNTPWGIAPGGMLLINPDMKEIPDFFGFICANEALGAYYGPAIFKGTPFERAPVYVADIDVNVHFPGNVSVKIAVAGHICELEMSDFDPAQYYNRDPFPMPFRQNVIEAKAKSATFKWDGRIIGGVLPATGIGAGLPACYSPAGMYIIE</sequence>
<protein>
    <submittedName>
        <fullName evidence="1">Uncharacterized protein</fullName>
    </submittedName>
</protein>
<evidence type="ECO:0000313" key="1">
    <source>
        <dbReference type="EMBL" id="NNV56734.1"/>
    </source>
</evidence>
<dbReference type="EMBL" id="WHPF01000010">
    <property type="protein sequence ID" value="NNV56734.1"/>
    <property type="molecule type" value="Genomic_DNA"/>
</dbReference>
<organism evidence="1 2">
    <name type="scientific">Limnovirga soli</name>
    <dbReference type="NCBI Taxonomy" id="2656915"/>
    <lineage>
        <taxon>Bacteria</taxon>
        <taxon>Pseudomonadati</taxon>
        <taxon>Bacteroidota</taxon>
        <taxon>Chitinophagia</taxon>
        <taxon>Chitinophagales</taxon>
        <taxon>Chitinophagaceae</taxon>
        <taxon>Limnovirga</taxon>
    </lineage>
</organism>
<dbReference type="Proteomes" id="UP000598971">
    <property type="component" value="Unassembled WGS sequence"/>
</dbReference>
<evidence type="ECO:0000313" key="2">
    <source>
        <dbReference type="Proteomes" id="UP000598971"/>
    </source>
</evidence>
<dbReference type="RefSeq" id="WP_171608674.1">
    <property type="nucleotide sequence ID" value="NZ_WHPF01000010.1"/>
</dbReference>
<gene>
    <name evidence="1" type="ORF">GD597_14780</name>
</gene>
<comment type="caution">
    <text evidence="1">The sequence shown here is derived from an EMBL/GenBank/DDBJ whole genome shotgun (WGS) entry which is preliminary data.</text>
</comment>
<dbReference type="AlphaFoldDB" id="A0A8J8JVL1"/>
<keyword evidence="2" id="KW-1185">Reference proteome</keyword>